<comment type="caution">
    <text evidence="2">The sequence shown here is derived from an EMBL/GenBank/DDBJ whole genome shotgun (WGS) entry which is preliminary data.</text>
</comment>
<dbReference type="InterPro" id="IPR029039">
    <property type="entry name" value="Flavoprotein-like_sf"/>
</dbReference>
<gene>
    <name evidence="2" type="ORF">AAA083_03540</name>
</gene>
<dbReference type="RefSeq" id="WP_102373605.1">
    <property type="nucleotide sequence ID" value="NZ_JBBNOP010000002.1"/>
</dbReference>
<dbReference type="Gene3D" id="3.40.50.360">
    <property type="match status" value="1"/>
</dbReference>
<dbReference type="PANTHER" id="PTHR43741:SF4">
    <property type="entry name" value="FMN-DEPENDENT NADH:QUINONE OXIDOREDUCTASE"/>
    <property type="match status" value="1"/>
</dbReference>
<accession>A0ABV1JAE3</accession>
<evidence type="ECO:0000313" key="3">
    <source>
        <dbReference type="Proteomes" id="UP001487305"/>
    </source>
</evidence>
<name>A0ABV1JAE3_9ACTN</name>
<proteinExistence type="predicted"/>
<feature type="domain" description="Flavodoxin-like fold" evidence="1">
    <location>
        <begin position="3"/>
        <end position="183"/>
    </location>
</feature>
<dbReference type="InterPro" id="IPR050104">
    <property type="entry name" value="FMN-dep_NADH:Q_OxRdtase_AzoR1"/>
</dbReference>
<dbReference type="EMBL" id="JBBNOP010000002">
    <property type="protein sequence ID" value="MEQ3362047.1"/>
    <property type="molecule type" value="Genomic_DNA"/>
</dbReference>
<dbReference type="InterPro" id="IPR003680">
    <property type="entry name" value="Flavodoxin_fold"/>
</dbReference>
<protein>
    <submittedName>
        <fullName evidence="2">NAD(P)H-dependent oxidoreductase</fullName>
    </submittedName>
</protein>
<evidence type="ECO:0000259" key="1">
    <source>
        <dbReference type="Pfam" id="PF02525"/>
    </source>
</evidence>
<evidence type="ECO:0000313" key="2">
    <source>
        <dbReference type="EMBL" id="MEQ3362047.1"/>
    </source>
</evidence>
<dbReference type="Proteomes" id="UP001487305">
    <property type="component" value="Unassembled WGS sequence"/>
</dbReference>
<reference evidence="2 3" key="1">
    <citation type="submission" date="2024-04" db="EMBL/GenBank/DDBJ databases">
        <title>Human intestinal bacterial collection.</title>
        <authorList>
            <person name="Pauvert C."/>
            <person name="Hitch T.C.A."/>
            <person name="Clavel T."/>
        </authorList>
    </citation>
    <scope>NUCLEOTIDE SEQUENCE [LARGE SCALE GENOMIC DNA]</scope>
    <source>
        <strain evidence="2 3">CLA-KB-H42</strain>
    </source>
</reference>
<dbReference type="PANTHER" id="PTHR43741">
    <property type="entry name" value="FMN-DEPENDENT NADH-AZOREDUCTASE 1"/>
    <property type="match status" value="1"/>
</dbReference>
<dbReference type="SUPFAM" id="SSF52218">
    <property type="entry name" value="Flavoproteins"/>
    <property type="match status" value="1"/>
</dbReference>
<dbReference type="Pfam" id="PF02525">
    <property type="entry name" value="Flavodoxin_2"/>
    <property type="match status" value="1"/>
</dbReference>
<organism evidence="2 3">
    <name type="scientific">Raoultibacter massiliensis</name>
    <dbReference type="NCBI Taxonomy" id="1852371"/>
    <lineage>
        <taxon>Bacteria</taxon>
        <taxon>Bacillati</taxon>
        <taxon>Actinomycetota</taxon>
        <taxon>Coriobacteriia</taxon>
        <taxon>Eggerthellales</taxon>
        <taxon>Eggerthellaceae</taxon>
        <taxon>Raoultibacter</taxon>
    </lineage>
</organism>
<sequence>MPTTLFVNACMRGAQSRTLELCREYLAAKQDVVEVDLSALRLVPFDGAAAGHRYDLQKAGRWDDPVFDLAKQFSSADEIVVGAPYWDLSFPAALKTYIEHVSVCDITFHYTEQGQAEGICKAQTLTYITSCGGFVEGANFGYEYMCGIASMFGIPETRFVAAEGLDVVGMNVEDQMNKARSIIAKLNGR</sequence>
<keyword evidence="3" id="KW-1185">Reference proteome</keyword>